<comment type="similarity">
    <text evidence="1">Belongs to the FAM124 family.</text>
</comment>
<sequence length="209" mass="23770">MKRRTLRGGHVDFFTLGPGTPLWAVQQVHYGKEIVQLTVYCRHHSFADMARMYGLLLRRPLAQRREEICFFVIYTEVQLSFKRLPRGQSPAPTEASILEFCVRDTGGLVPLLPRPCTPISETRWQTEDYDGNKILLQVRGSSRYRRRHTITQFTPLPSPLLQSPPLAPPPTGTDATTGLPPPPRSYTLTRTSNLDLRQASKEASYVYFA</sequence>
<dbReference type="Pfam" id="PF15067">
    <property type="entry name" value="FAM124"/>
    <property type="match status" value="1"/>
</dbReference>
<dbReference type="PANTHER" id="PTHR14715">
    <property type="entry name" value="FAM124 DOMAIN-CONTAINING PROTEIN-RELATED"/>
    <property type="match status" value="1"/>
</dbReference>
<gene>
    <name evidence="4" type="ORF">AAFF_G00216910</name>
</gene>
<proteinExistence type="inferred from homology"/>
<dbReference type="EMBL" id="JAINUG010000289">
    <property type="protein sequence ID" value="KAJ8383618.1"/>
    <property type="molecule type" value="Genomic_DNA"/>
</dbReference>
<keyword evidence="5" id="KW-1185">Reference proteome</keyword>
<dbReference type="InterPro" id="IPR046365">
    <property type="entry name" value="FAM124_dom"/>
</dbReference>
<dbReference type="PANTHER" id="PTHR14715:SF4">
    <property type="entry name" value="PROTEIN FAM124A"/>
    <property type="match status" value="1"/>
</dbReference>
<accession>A0AAD7RG09</accession>
<dbReference type="InterPro" id="IPR029380">
    <property type="entry name" value="FAM124"/>
</dbReference>
<name>A0AAD7RG09_9TELE</name>
<dbReference type="Proteomes" id="UP001221898">
    <property type="component" value="Unassembled WGS sequence"/>
</dbReference>
<feature type="domain" description="FAM124" evidence="3">
    <location>
        <begin position="10"/>
        <end position="137"/>
    </location>
</feature>
<feature type="region of interest" description="Disordered" evidence="2">
    <location>
        <begin position="155"/>
        <end position="189"/>
    </location>
</feature>
<reference evidence="4" key="1">
    <citation type="journal article" date="2023" name="Science">
        <title>Genome structures resolve the early diversification of teleost fishes.</title>
        <authorList>
            <person name="Parey E."/>
            <person name="Louis A."/>
            <person name="Montfort J."/>
            <person name="Bouchez O."/>
            <person name="Roques C."/>
            <person name="Iampietro C."/>
            <person name="Lluch J."/>
            <person name="Castinel A."/>
            <person name="Donnadieu C."/>
            <person name="Desvignes T."/>
            <person name="Floi Bucao C."/>
            <person name="Jouanno E."/>
            <person name="Wen M."/>
            <person name="Mejri S."/>
            <person name="Dirks R."/>
            <person name="Jansen H."/>
            <person name="Henkel C."/>
            <person name="Chen W.J."/>
            <person name="Zahm M."/>
            <person name="Cabau C."/>
            <person name="Klopp C."/>
            <person name="Thompson A.W."/>
            <person name="Robinson-Rechavi M."/>
            <person name="Braasch I."/>
            <person name="Lecointre G."/>
            <person name="Bobe J."/>
            <person name="Postlethwait J.H."/>
            <person name="Berthelot C."/>
            <person name="Roest Crollius H."/>
            <person name="Guiguen Y."/>
        </authorList>
    </citation>
    <scope>NUCLEOTIDE SEQUENCE</scope>
    <source>
        <strain evidence="4">NC1722</strain>
    </source>
</reference>
<comment type="caution">
    <text evidence="4">The sequence shown here is derived from an EMBL/GenBank/DDBJ whole genome shotgun (WGS) entry which is preliminary data.</text>
</comment>
<evidence type="ECO:0000259" key="3">
    <source>
        <dbReference type="Pfam" id="PF15067"/>
    </source>
</evidence>
<evidence type="ECO:0000256" key="1">
    <source>
        <dbReference type="ARBA" id="ARBA00006440"/>
    </source>
</evidence>
<dbReference type="AlphaFoldDB" id="A0AAD7RG09"/>
<evidence type="ECO:0000313" key="5">
    <source>
        <dbReference type="Proteomes" id="UP001221898"/>
    </source>
</evidence>
<evidence type="ECO:0000256" key="2">
    <source>
        <dbReference type="SAM" id="MobiDB-lite"/>
    </source>
</evidence>
<evidence type="ECO:0000313" key="4">
    <source>
        <dbReference type="EMBL" id="KAJ8383618.1"/>
    </source>
</evidence>
<organism evidence="4 5">
    <name type="scientific">Aldrovandia affinis</name>
    <dbReference type="NCBI Taxonomy" id="143900"/>
    <lineage>
        <taxon>Eukaryota</taxon>
        <taxon>Metazoa</taxon>
        <taxon>Chordata</taxon>
        <taxon>Craniata</taxon>
        <taxon>Vertebrata</taxon>
        <taxon>Euteleostomi</taxon>
        <taxon>Actinopterygii</taxon>
        <taxon>Neopterygii</taxon>
        <taxon>Teleostei</taxon>
        <taxon>Notacanthiformes</taxon>
        <taxon>Halosauridae</taxon>
        <taxon>Aldrovandia</taxon>
    </lineage>
</organism>
<protein>
    <recommendedName>
        <fullName evidence="3">FAM124 domain-containing protein</fullName>
    </recommendedName>
</protein>